<evidence type="ECO:0000313" key="1">
    <source>
        <dbReference type="EMBL" id="OGJ02835.1"/>
    </source>
</evidence>
<dbReference type="Proteomes" id="UP000176192">
    <property type="component" value="Unassembled WGS sequence"/>
</dbReference>
<protein>
    <submittedName>
        <fullName evidence="1">Uncharacterized protein</fullName>
    </submittedName>
</protein>
<organism evidence="1 2">
    <name type="scientific">Candidatus Nomurabacteria bacterium RIFCSPLOWO2_12_FULL_46_14</name>
    <dbReference type="NCBI Taxonomy" id="1801797"/>
    <lineage>
        <taxon>Bacteria</taxon>
        <taxon>Candidatus Nomuraibacteriota</taxon>
    </lineage>
</organism>
<proteinExistence type="predicted"/>
<dbReference type="AlphaFoldDB" id="A0A1F6Y908"/>
<name>A0A1F6Y908_9BACT</name>
<reference evidence="1 2" key="1">
    <citation type="journal article" date="2016" name="Nat. Commun.">
        <title>Thousands of microbial genomes shed light on interconnected biogeochemical processes in an aquifer system.</title>
        <authorList>
            <person name="Anantharaman K."/>
            <person name="Brown C.T."/>
            <person name="Hug L.A."/>
            <person name="Sharon I."/>
            <person name="Castelle C.J."/>
            <person name="Probst A.J."/>
            <person name="Thomas B.C."/>
            <person name="Singh A."/>
            <person name="Wilkins M.J."/>
            <person name="Karaoz U."/>
            <person name="Brodie E.L."/>
            <person name="Williams K.H."/>
            <person name="Hubbard S.S."/>
            <person name="Banfield J.F."/>
        </authorList>
    </citation>
    <scope>NUCLEOTIDE SEQUENCE [LARGE SCALE GENOMIC DNA]</scope>
</reference>
<gene>
    <name evidence="1" type="ORF">A3G06_00390</name>
</gene>
<evidence type="ECO:0000313" key="2">
    <source>
        <dbReference type="Proteomes" id="UP000176192"/>
    </source>
</evidence>
<sequence>MTNAQAEIRKNIIELFEIEKLPEEKQEETIGRIGKIIFQAVLTRVLPFLEEKDLEQYDKLMDSNPSPEQVLDFLFDKVPNFLQIVAEETENFRKEAGEVLGAIKNTL</sequence>
<accession>A0A1F6Y908</accession>
<comment type="caution">
    <text evidence="1">The sequence shown here is derived from an EMBL/GenBank/DDBJ whole genome shotgun (WGS) entry which is preliminary data.</text>
</comment>
<dbReference type="EMBL" id="MFVV01000033">
    <property type="protein sequence ID" value="OGJ02835.1"/>
    <property type="molecule type" value="Genomic_DNA"/>
</dbReference>